<dbReference type="Proteomes" id="UP001198983">
    <property type="component" value="Chromosome"/>
</dbReference>
<dbReference type="EMBL" id="CP081135">
    <property type="protein sequence ID" value="UEL49860.1"/>
    <property type="molecule type" value="Genomic_DNA"/>
</dbReference>
<evidence type="ECO:0000313" key="2">
    <source>
        <dbReference type="EMBL" id="UEL49860.1"/>
    </source>
</evidence>
<keyword evidence="2" id="KW-0255">Endonuclease</keyword>
<dbReference type="Pfam" id="PF13392">
    <property type="entry name" value="HNH_3"/>
    <property type="match status" value="1"/>
</dbReference>
<dbReference type="SMART" id="SM00507">
    <property type="entry name" value="HNHc"/>
    <property type="match status" value="1"/>
</dbReference>
<gene>
    <name evidence="2" type="ORF">JW646_18330</name>
</gene>
<evidence type="ECO:0000313" key="3">
    <source>
        <dbReference type="Proteomes" id="UP001198983"/>
    </source>
</evidence>
<keyword evidence="3" id="KW-1185">Reference proteome</keyword>
<name>A0AAX2ZNJ1_9FIRM</name>
<dbReference type="Gene3D" id="1.10.10.10">
    <property type="entry name" value="Winged helix-like DNA-binding domain superfamily/Winged helix DNA-binding domain"/>
    <property type="match status" value="1"/>
</dbReference>
<dbReference type="KEGG" id="tem:JW646_18330"/>
<feature type="domain" description="HNH nuclease" evidence="1">
    <location>
        <begin position="43"/>
        <end position="91"/>
    </location>
</feature>
<dbReference type="GO" id="GO:0004519">
    <property type="term" value="F:endonuclease activity"/>
    <property type="evidence" value="ECO:0007669"/>
    <property type="project" value="UniProtKB-KW"/>
</dbReference>
<protein>
    <submittedName>
        <fullName evidence="2">HNH endonuclease</fullName>
    </submittedName>
</protein>
<keyword evidence="2" id="KW-0540">Nuclease</keyword>
<accession>A0AAX2ZNJ1</accession>
<sequence>MSNLGRVRSFLNNGGNIVQEGKHKAIFQDKNGYICVRISKDKKAKNQFVHRLVAEAFIPNPQNKHQVNHIDGDKTNNNVSNLEWSTPEENIQHAYKNGLNIPLRGEINPRSQKVKCINTGIIYSSIKEAQRKTGVYQASIGKCCKGERNYAGKHPTTGEKLIWEYYKPNEQVIKNYLGIRG</sequence>
<dbReference type="AlphaFoldDB" id="A0AAX2ZNJ1"/>
<dbReference type="SUPFAM" id="SSF54060">
    <property type="entry name" value="His-Me finger endonucleases"/>
    <property type="match status" value="1"/>
</dbReference>
<organism evidence="2 3">
    <name type="scientific">Terrisporobacter hibernicus</name>
    <dbReference type="NCBI Taxonomy" id="2813371"/>
    <lineage>
        <taxon>Bacteria</taxon>
        <taxon>Bacillati</taxon>
        <taxon>Bacillota</taxon>
        <taxon>Clostridia</taxon>
        <taxon>Peptostreptococcales</taxon>
        <taxon>Peptostreptococcaceae</taxon>
        <taxon>Terrisporobacter</taxon>
    </lineage>
</organism>
<dbReference type="InterPro" id="IPR036388">
    <property type="entry name" value="WH-like_DNA-bd_sf"/>
</dbReference>
<proteinExistence type="predicted"/>
<evidence type="ECO:0000259" key="1">
    <source>
        <dbReference type="SMART" id="SM00507"/>
    </source>
</evidence>
<dbReference type="Gene3D" id="3.90.75.20">
    <property type="match status" value="1"/>
</dbReference>
<dbReference type="InterPro" id="IPR003615">
    <property type="entry name" value="HNH_nuc"/>
</dbReference>
<keyword evidence="2" id="KW-0378">Hydrolase</keyword>
<dbReference type="InterPro" id="IPR044925">
    <property type="entry name" value="His-Me_finger_sf"/>
</dbReference>
<reference evidence="2 3" key="1">
    <citation type="journal article" date="2023" name="Int. J. Syst. Evol. Microbiol.">
        <title>Terrisporobacter hibernicus sp. nov., isolated from bovine faeces in Northern Ireland.</title>
        <authorList>
            <person name="Mitchell M."/>
            <person name="Nguyen S.V."/>
            <person name="Connor M."/>
            <person name="Fairley D.J."/>
            <person name="Donoghue O."/>
            <person name="Marshall H."/>
            <person name="Koolman L."/>
            <person name="McMullan G."/>
            <person name="Schaffer K.E."/>
            <person name="McGrath J.W."/>
            <person name="Fanning S."/>
        </authorList>
    </citation>
    <scope>NUCLEOTIDE SEQUENCE [LARGE SCALE GENOMIC DNA]</scope>
    <source>
        <strain evidence="2 3">MCA3</strain>
    </source>
</reference>